<proteinExistence type="predicted"/>
<evidence type="ECO:0000313" key="1">
    <source>
        <dbReference type="EMBL" id="OCH93187.1"/>
    </source>
</evidence>
<dbReference type="EMBL" id="KV722358">
    <property type="protein sequence ID" value="OCH93187.1"/>
    <property type="molecule type" value="Genomic_DNA"/>
</dbReference>
<dbReference type="AlphaFoldDB" id="A0A8E2B5N0"/>
<name>A0A8E2B5N0_9APHY</name>
<accession>A0A8E2B5N0</accession>
<dbReference type="Proteomes" id="UP000250043">
    <property type="component" value="Unassembled WGS sequence"/>
</dbReference>
<sequence length="100" mass="11029">MFTSRTNRLEHKLGTRFLHLPSPQSYANSRMEHVSQSGHRGNMDSTDRRMVSTALLVLCMISFSACPCPRHSDSTLSVSSCALIVTQLLPSRGSGSKYAK</sequence>
<reference evidence="1 2" key="1">
    <citation type="submission" date="2016-07" db="EMBL/GenBank/DDBJ databases">
        <title>Draft genome of the white-rot fungus Obba rivulosa 3A-2.</title>
        <authorList>
            <consortium name="DOE Joint Genome Institute"/>
            <person name="Miettinen O."/>
            <person name="Riley R."/>
            <person name="Acob R."/>
            <person name="Barry K."/>
            <person name="Cullen D."/>
            <person name="De Vries R."/>
            <person name="Hainaut M."/>
            <person name="Hatakka A."/>
            <person name="Henrissat B."/>
            <person name="Hilden K."/>
            <person name="Kuo R."/>
            <person name="Labutti K."/>
            <person name="Lipzen A."/>
            <person name="Makela M.R."/>
            <person name="Sandor L."/>
            <person name="Spatafora J.W."/>
            <person name="Grigoriev I.V."/>
            <person name="Hibbett D.S."/>
        </authorList>
    </citation>
    <scope>NUCLEOTIDE SEQUENCE [LARGE SCALE GENOMIC DNA]</scope>
    <source>
        <strain evidence="1 2">3A-2</strain>
    </source>
</reference>
<keyword evidence="2" id="KW-1185">Reference proteome</keyword>
<evidence type="ECO:0000313" key="2">
    <source>
        <dbReference type="Proteomes" id="UP000250043"/>
    </source>
</evidence>
<gene>
    <name evidence="1" type="ORF">OBBRIDRAFT_350581</name>
</gene>
<protein>
    <submittedName>
        <fullName evidence="1">Uncharacterized protein</fullName>
    </submittedName>
</protein>
<organism evidence="1 2">
    <name type="scientific">Obba rivulosa</name>
    <dbReference type="NCBI Taxonomy" id="1052685"/>
    <lineage>
        <taxon>Eukaryota</taxon>
        <taxon>Fungi</taxon>
        <taxon>Dikarya</taxon>
        <taxon>Basidiomycota</taxon>
        <taxon>Agaricomycotina</taxon>
        <taxon>Agaricomycetes</taxon>
        <taxon>Polyporales</taxon>
        <taxon>Gelatoporiaceae</taxon>
        <taxon>Obba</taxon>
    </lineage>
</organism>